<comment type="caution">
    <text evidence="4">The sequence shown here is derived from an EMBL/GenBank/DDBJ whole genome shotgun (WGS) entry which is preliminary data.</text>
</comment>
<evidence type="ECO:0000256" key="2">
    <source>
        <dbReference type="ARBA" id="ARBA00023004"/>
    </source>
</evidence>
<accession>A0A835LW46</accession>
<evidence type="ECO:0000313" key="5">
    <source>
        <dbReference type="Proteomes" id="UP000631114"/>
    </source>
</evidence>
<evidence type="ECO:0000256" key="1">
    <source>
        <dbReference type="ARBA" id="ARBA00022723"/>
    </source>
</evidence>
<dbReference type="GO" id="GO:0046872">
    <property type="term" value="F:metal ion binding"/>
    <property type="evidence" value="ECO:0007669"/>
    <property type="project" value="UniProtKB-KW"/>
</dbReference>
<dbReference type="PANTHER" id="PTHR47990">
    <property type="entry name" value="2-OXOGLUTARATE (2OG) AND FE(II)-DEPENDENT OXYGENASE SUPERFAMILY PROTEIN-RELATED"/>
    <property type="match status" value="1"/>
</dbReference>
<reference evidence="4 5" key="1">
    <citation type="submission" date="2020-10" db="EMBL/GenBank/DDBJ databases">
        <title>The Coptis chinensis genome and diversification of protoberbering-type alkaloids.</title>
        <authorList>
            <person name="Wang B."/>
            <person name="Shu S."/>
            <person name="Song C."/>
            <person name="Liu Y."/>
        </authorList>
    </citation>
    <scope>NUCLEOTIDE SEQUENCE [LARGE SCALE GENOMIC DNA]</scope>
    <source>
        <strain evidence="4">HL-2020</strain>
        <tissue evidence="4">Leaf</tissue>
    </source>
</reference>
<dbReference type="OrthoDB" id="1926668at2759"/>
<protein>
    <recommendedName>
        <fullName evidence="3">Non-haem dioxygenase N-terminal domain-containing protein</fullName>
    </recommendedName>
</protein>
<dbReference type="InterPro" id="IPR026992">
    <property type="entry name" value="DIOX_N"/>
</dbReference>
<dbReference type="InterPro" id="IPR027443">
    <property type="entry name" value="IPNS-like_sf"/>
</dbReference>
<dbReference type="Pfam" id="PF14226">
    <property type="entry name" value="DIOX_N"/>
    <property type="match status" value="1"/>
</dbReference>
<dbReference type="InterPro" id="IPR050231">
    <property type="entry name" value="Iron_ascorbate_oxido_reductase"/>
</dbReference>
<name>A0A835LW46_9MAGN</name>
<dbReference type="Gene3D" id="2.60.120.330">
    <property type="entry name" value="B-lactam Antibiotic, Isopenicillin N Synthase, Chain"/>
    <property type="match status" value="1"/>
</dbReference>
<feature type="domain" description="Non-haem dioxygenase N-terminal" evidence="3">
    <location>
        <begin position="90"/>
        <end position="194"/>
    </location>
</feature>
<evidence type="ECO:0000259" key="3">
    <source>
        <dbReference type="Pfam" id="PF14226"/>
    </source>
</evidence>
<dbReference type="EMBL" id="JADFTS010000004">
    <property type="protein sequence ID" value="KAF9609730.1"/>
    <property type="molecule type" value="Genomic_DNA"/>
</dbReference>
<organism evidence="4 5">
    <name type="scientific">Coptis chinensis</name>
    <dbReference type="NCBI Taxonomy" id="261450"/>
    <lineage>
        <taxon>Eukaryota</taxon>
        <taxon>Viridiplantae</taxon>
        <taxon>Streptophyta</taxon>
        <taxon>Embryophyta</taxon>
        <taxon>Tracheophyta</taxon>
        <taxon>Spermatophyta</taxon>
        <taxon>Magnoliopsida</taxon>
        <taxon>Ranunculales</taxon>
        <taxon>Ranunculaceae</taxon>
        <taxon>Coptidoideae</taxon>
        <taxon>Coptis</taxon>
    </lineage>
</organism>
<dbReference type="AlphaFoldDB" id="A0A835LW46"/>
<proteinExistence type="predicted"/>
<gene>
    <name evidence="4" type="ORF">IFM89_018178</name>
</gene>
<keyword evidence="2" id="KW-0408">Iron</keyword>
<dbReference type="SUPFAM" id="SSF51197">
    <property type="entry name" value="Clavaminate synthase-like"/>
    <property type="match status" value="1"/>
</dbReference>
<keyword evidence="1" id="KW-0479">Metal-binding</keyword>
<sequence length="212" mass="23909">MTDKFKNHGPFSLSSINTIHFSAQHSSYVSLLMDTSAPTLLCLPMELKNQRDNRVMVFDSSLLQKLNRIPREFHWPPRDLVNPVQELSEPLVDLQGVFKGDQLATSHAAELIREACLKHGFFQVINHGVDAELITAAHDHLDAFFKLPTCQKLRVVKKPGSTWGYSGAHANRFSSKLPWKETLSFGYHENESNPIVVDYFTSALGVEFEQTG</sequence>
<keyword evidence="5" id="KW-1185">Reference proteome</keyword>
<evidence type="ECO:0000313" key="4">
    <source>
        <dbReference type="EMBL" id="KAF9609730.1"/>
    </source>
</evidence>
<dbReference type="Proteomes" id="UP000631114">
    <property type="component" value="Unassembled WGS sequence"/>
</dbReference>